<comment type="similarity">
    <text evidence="2">Belongs to the DsbD family.</text>
</comment>
<dbReference type="PANTHER" id="PTHR31272:SF4">
    <property type="entry name" value="CYTOCHROME C-TYPE BIOGENESIS PROTEIN HI_1454-RELATED"/>
    <property type="match status" value="1"/>
</dbReference>
<keyword evidence="3 6" id="KW-0812">Transmembrane</keyword>
<dbReference type="STRING" id="333138.LQ50_22140"/>
<gene>
    <name evidence="8" type="ORF">LQ50_22140</name>
</gene>
<reference evidence="8 9" key="1">
    <citation type="submission" date="2014-09" db="EMBL/GenBank/DDBJ databases">
        <title>Genome sequencing and annotation of Bacillus Okhensis strain Kh10-101T.</title>
        <authorList>
            <person name="Prakash J.S."/>
        </authorList>
    </citation>
    <scope>NUCLEOTIDE SEQUENCE [LARGE SCALE GENOMIC DNA]</scope>
    <source>
        <strain evidence="9">Kh10-101T</strain>
    </source>
</reference>
<evidence type="ECO:0000313" key="8">
    <source>
        <dbReference type="EMBL" id="KHF38288.1"/>
    </source>
</evidence>
<evidence type="ECO:0000256" key="2">
    <source>
        <dbReference type="ARBA" id="ARBA00006143"/>
    </source>
</evidence>
<dbReference type="eggNOG" id="COG0785">
    <property type="taxonomic scope" value="Bacteria"/>
</dbReference>
<evidence type="ECO:0000256" key="4">
    <source>
        <dbReference type="ARBA" id="ARBA00022989"/>
    </source>
</evidence>
<proteinExistence type="inferred from homology"/>
<comment type="caution">
    <text evidence="8">The sequence shown here is derived from an EMBL/GenBank/DDBJ whole genome shotgun (WGS) entry which is preliminary data.</text>
</comment>
<dbReference type="InterPro" id="IPR003834">
    <property type="entry name" value="Cyt_c_assmbl_TM_dom"/>
</dbReference>
<feature type="transmembrane region" description="Helical" evidence="6">
    <location>
        <begin position="54"/>
        <end position="75"/>
    </location>
</feature>
<evidence type="ECO:0000259" key="7">
    <source>
        <dbReference type="Pfam" id="PF02683"/>
    </source>
</evidence>
<name>A0A0B0I766_9BACI</name>
<dbReference type="GO" id="GO:0017004">
    <property type="term" value="P:cytochrome complex assembly"/>
    <property type="evidence" value="ECO:0007669"/>
    <property type="project" value="InterPro"/>
</dbReference>
<dbReference type="EMBL" id="JRJU01000044">
    <property type="protein sequence ID" value="KHF38288.1"/>
    <property type="molecule type" value="Genomic_DNA"/>
</dbReference>
<dbReference type="RefSeq" id="WP_034633122.1">
    <property type="nucleotide sequence ID" value="NZ_JRJU01000044.1"/>
</dbReference>
<feature type="domain" description="Cytochrome C biogenesis protein transmembrane" evidence="7">
    <location>
        <begin position="5"/>
        <end position="213"/>
    </location>
</feature>
<evidence type="ECO:0000256" key="6">
    <source>
        <dbReference type="SAM" id="Phobius"/>
    </source>
</evidence>
<keyword evidence="9" id="KW-1185">Reference proteome</keyword>
<dbReference type="Pfam" id="PF02683">
    <property type="entry name" value="DsbD_TM"/>
    <property type="match status" value="1"/>
</dbReference>
<dbReference type="GO" id="GO:0016020">
    <property type="term" value="C:membrane"/>
    <property type="evidence" value="ECO:0007669"/>
    <property type="project" value="UniProtKB-SubCell"/>
</dbReference>
<feature type="transmembrane region" description="Helical" evidence="6">
    <location>
        <begin position="87"/>
        <end position="107"/>
    </location>
</feature>
<dbReference type="PANTHER" id="PTHR31272">
    <property type="entry name" value="CYTOCHROME C-TYPE BIOGENESIS PROTEIN HI_1454-RELATED"/>
    <property type="match status" value="1"/>
</dbReference>
<keyword evidence="5 6" id="KW-0472">Membrane</keyword>
<dbReference type="OrthoDB" id="9803065at2"/>
<feature type="transmembrane region" description="Helical" evidence="6">
    <location>
        <begin position="197"/>
        <end position="215"/>
    </location>
</feature>
<dbReference type="Proteomes" id="UP000030832">
    <property type="component" value="Unassembled WGS sequence"/>
</dbReference>
<feature type="transmembrane region" description="Helical" evidence="6">
    <location>
        <begin position="6"/>
        <end position="33"/>
    </location>
</feature>
<comment type="subcellular location">
    <subcellularLocation>
        <location evidence="1">Membrane</location>
        <topology evidence="1">Multi-pass membrane protein</topology>
    </subcellularLocation>
</comment>
<sequence>MADLTILLAFGAGVLSFISPCNLPLYPAFLSYITGMTVDEMKKKGRFLPPRAMFHTFIFILGFSTIFVVLGMSTTLVGDLFLKYNNLIRQLGAIFIILFGLITIGVIRPSFLMKNHQFQFSKKPSGYVGTYVIGIAFAAGWTPCIGPILASVITLSMTNSGSGMLYMSAYSIGFAIPFFLMTFFIGRMNWIKKYTNLIMKFGGILMIIFGVFLYFDWMTRITSYLVNNIFNGFMGF</sequence>
<feature type="transmembrane region" description="Helical" evidence="6">
    <location>
        <begin position="165"/>
        <end position="185"/>
    </location>
</feature>
<protein>
    <submittedName>
        <fullName evidence="8">Cytochrome C biogenesis protein CcdA</fullName>
    </submittedName>
</protein>
<evidence type="ECO:0000256" key="5">
    <source>
        <dbReference type="ARBA" id="ARBA00023136"/>
    </source>
</evidence>
<evidence type="ECO:0000313" key="9">
    <source>
        <dbReference type="Proteomes" id="UP000030832"/>
    </source>
</evidence>
<evidence type="ECO:0000256" key="3">
    <source>
        <dbReference type="ARBA" id="ARBA00022692"/>
    </source>
</evidence>
<keyword evidence="4 6" id="KW-1133">Transmembrane helix</keyword>
<organism evidence="8 9">
    <name type="scientific">Halalkalibacter okhensis</name>
    <dbReference type="NCBI Taxonomy" id="333138"/>
    <lineage>
        <taxon>Bacteria</taxon>
        <taxon>Bacillati</taxon>
        <taxon>Bacillota</taxon>
        <taxon>Bacilli</taxon>
        <taxon>Bacillales</taxon>
        <taxon>Bacillaceae</taxon>
        <taxon>Halalkalibacter</taxon>
    </lineage>
</organism>
<accession>A0A0B0I766</accession>
<feature type="transmembrane region" description="Helical" evidence="6">
    <location>
        <begin position="128"/>
        <end position="153"/>
    </location>
</feature>
<evidence type="ECO:0000256" key="1">
    <source>
        <dbReference type="ARBA" id="ARBA00004141"/>
    </source>
</evidence>
<dbReference type="InterPro" id="IPR051790">
    <property type="entry name" value="Cytochrome_c-biogenesis_DsbD"/>
</dbReference>
<dbReference type="AlphaFoldDB" id="A0A0B0I766"/>